<dbReference type="CDD" id="cd07341">
    <property type="entry name" value="M56_BlaR1_MecR1_like"/>
    <property type="match status" value="1"/>
</dbReference>
<keyword evidence="2" id="KW-0812">Transmembrane</keyword>
<dbReference type="Pfam" id="PF05569">
    <property type="entry name" value="Peptidase_M56"/>
    <property type="match status" value="1"/>
</dbReference>
<dbReference type="PANTHER" id="PTHR34978:SF3">
    <property type="entry name" value="SLR0241 PROTEIN"/>
    <property type="match status" value="1"/>
</dbReference>
<sequence length="1534" mass="167203">MMPSIDWQSLSLQLVTTFAHFLWQGSLIGILLAVLLRVVAARSASTRYIFASAAFASLPLCVVVTLAIVHAENGSLFLPSSSAGRALPAFAQSTMDAPLTAPEMGAVASTRSPAVHLPTEEAEAVALPSVGAANRAPSWLASTPPYVLVVYVLGVAVSLLRLAASIWASGRLRRAVQTIKDSPITRIIPEQAKRMGLRTIPLFGLCDQIAVPIVVGILKPTILLPPAILCGLDPQQLAAILSHEMAHIRRYDLLVNLVQRIVEAFLFFHPVTWWISRRLSIEREDCCDDLAVAGCGRLEFAEALLSMAEISARQQGMAIGMQLEALAADGGNQSQLTRRIRRLLSEVDAPRVVLSRLSLVIGLVAALLLSVSVLAYAQNKVSNRDASSERKERMPVEDQTEFASPPARYTHLVYDQSVADPLQGLKTARVMQPLPLRGRGVEPAVPFAEQSLVAESSIMLRSRGIDSRIDLSQSEAAADRQLSPQYELRGQRYYPSLWYGDEQLAEVIHFRNVGVSPDGLSIAWYTRSDSRDRSNLGNTSQHPTTLWFHSPDAGTVKLAEGNFGRDDPSDTFDSPILRPRFHWLANAGLAANAKPAERGAEQQTADPEYSNLPIAWGESKNGMRVGAMFTDEAHGTLKRFRHGDLAQLQLFVQNVGPVAIKCQVLLPHPLDGWGLELENIEGDSIPLNRIFNSAYSPLRLFEAELAAKEIQPITGRLPKFREGNEDDGYVPELEHVEFQIEAKPPEQGQHVQPFVYGLENGTYTASSFLTLRRADSPTADISVSTGRIAFQVGEQVGDAEDVGPVEEPKIGQADETPGPVAAVPPPPKLPVDSTNMGVSPAAAKVKRAKVEDGNEVQNPSHYEGRVLGPDGQPMQGAEVFVISDWNETTRLGPVRDVTNAEGQFSFDAPDMTWQSMGKTMRRGGLIVAKKQGFVPEWMETWGHARGVFSTGLWGQTQSQTLELQLTQDDVPIRGQLLDVDGNPVAGARVRLTRMMIPRNRDLTAFLEHWSKANLTAIFMTGISYKREINKHFELMDLRSEWISDANGRIEISGIGRDRIARFEVTAPSIVTTRIDVMARDTENVGILLDGLDGKGQPTQTIYGANFSIKLKSGLTVTGVVRDRATQRPVAGMWVTTGGYSPLTAPQQTKGAVVTGSDGRFTLSGLNPKLLEYEQESTRRISAIPQPGVQFLRAGTVFEKDKDTVIETVQGIGYRLKVVDEDGLPIQATVEYRRVQPNSVGLELIRSVGGGAEGHLNHAVLREDGTYEGFVLPGPGAVLVSVPGSAYRPASIDPKNFFAPGKSWDDDSTYTYGTPSLLSVGGSWLDPRKYEAIVLVNPARDSKSLTLTATLLRDRPRMISLVDTEGTPVAGAVALLHERRGTSIVKQTIRGPAFPLSGLNVDRDQWITFMHQARKLATVVAIRGDEDAGVSVKLQPWGTVKGRFVDARGAPVGINGEAKFSTIVKDASHAGKQYFPHTVGEDGTFQIEGFAAGQSYSSSGTYRKRKNYIREGMFQNLVLSPGEIRDLGDIEVQTP</sequence>
<protein>
    <submittedName>
        <fullName evidence="4">Regulatory protein BlaR1</fullName>
    </submittedName>
</protein>
<dbReference type="PANTHER" id="PTHR34978">
    <property type="entry name" value="POSSIBLE SENSOR-TRANSDUCER PROTEIN BLAR"/>
    <property type="match status" value="1"/>
</dbReference>
<evidence type="ECO:0000256" key="1">
    <source>
        <dbReference type="SAM" id="MobiDB-lite"/>
    </source>
</evidence>
<dbReference type="OrthoDB" id="247099at2"/>
<dbReference type="Gene3D" id="3.30.2010.10">
    <property type="entry name" value="Metalloproteases ('zincins'), catalytic domain"/>
    <property type="match status" value="1"/>
</dbReference>
<reference evidence="4 5" key="1">
    <citation type="submission" date="2019-02" db="EMBL/GenBank/DDBJ databases">
        <title>Deep-cultivation of Planctomycetes and their phenomic and genomic characterization uncovers novel biology.</title>
        <authorList>
            <person name="Wiegand S."/>
            <person name="Jogler M."/>
            <person name="Boedeker C."/>
            <person name="Pinto D."/>
            <person name="Vollmers J."/>
            <person name="Rivas-Marin E."/>
            <person name="Kohn T."/>
            <person name="Peeters S.H."/>
            <person name="Heuer A."/>
            <person name="Rast P."/>
            <person name="Oberbeckmann S."/>
            <person name="Bunk B."/>
            <person name="Jeske O."/>
            <person name="Meyerdierks A."/>
            <person name="Storesund J.E."/>
            <person name="Kallscheuer N."/>
            <person name="Luecker S."/>
            <person name="Lage O.M."/>
            <person name="Pohl T."/>
            <person name="Merkel B.J."/>
            <person name="Hornburger P."/>
            <person name="Mueller R.-W."/>
            <person name="Bruemmer F."/>
            <person name="Labrenz M."/>
            <person name="Spormann A.M."/>
            <person name="Op den Camp H."/>
            <person name="Overmann J."/>
            <person name="Amann R."/>
            <person name="Jetten M.S.M."/>
            <person name="Mascher T."/>
            <person name="Medema M.H."/>
            <person name="Devos D.P."/>
            <person name="Kaster A.-K."/>
            <person name="Ovreas L."/>
            <person name="Rohde M."/>
            <person name="Galperin M.Y."/>
            <person name="Jogler C."/>
        </authorList>
    </citation>
    <scope>NUCLEOTIDE SEQUENCE [LARGE SCALE GENOMIC DNA]</scope>
    <source>
        <strain evidence="4 5">Q31a</strain>
    </source>
</reference>
<proteinExistence type="predicted"/>
<feature type="transmembrane region" description="Helical" evidence="2">
    <location>
        <begin position="146"/>
        <end position="164"/>
    </location>
</feature>
<organism evidence="4 5">
    <name type="scientific">Aureliella helgolandensis</name>
    <dbReference type="NCBI Taxonomy" id="2527968"/>
    <lineage>
        <taxon>Bacteria</taxon>
        <taxon>Pseudomonadati</taxon>
        <taxon>Planctomycetota</taxon>
        <taxon>Planctomycetia</taxon>
        <taxon>Pirellulales</taxon>
        <taxon>Pirellulaceae</taxon>
        <taxon>Aureliella</taxon>
    </lineage>
</organism>
<evidence type="ECO:0000259" key="3">
    <source>
        <dbReference type="Pfam" id="PF05569"/>
    </source>
</evidence>
<dbReference type="RefSeq" id="WP_145078568.1">
    <property type="nucleotide sequence ID" value="NZ_CP036298.1"/>
</dbReference>
<feature type="transmembrane region" description="Helical" evidence="2">
    <location>
        <begin position="12"/>
        <end position="36"/>
    </location>
</feature>
<feature type="transmembrane region" description="Helical" evidence="2">
    <location>
        <begin position="357"/>
        <end position="377"/>
    </location>
</feature>
<feature type="domain" description="Peptidase M56" evidence="3">
    <location>
        <begin position="28"/>
        <end position="318"/>
    </location>
</feature>
<keyword evidence="5" id="KW-1185">Reference proteome</keyword>
<accession>A0A518G7T8</accession>
<gene>
    <name evidence="4" type="primary">blaR1_3</name>
    <name evidence="4" type="ORF">Q31a_29710</name>
</gene>
<feature type="region of interest" description="Disordered" evidence="1">
    <location>
        <begin position="848"/>
        <end position="870"/>
    </location>
</feature>
<evidence type="ECO:0000313" key="4">
    <source>
        <dbReference type="EMBL" id="QDV24651.1"/>
    </source>
</evidence>
<dbReference type="SUPFAM" id="SSF49464">
    <property type="entry name" value="Carboxypeptidase regulatory domain-like"/>
    <property type="match status" value="1"/>
</dbReference>
<keyword evidence="2" id="KW-0472">Membrane</keyword>
<keyword evidence="2" id="KW-1133">Transmembrane helix</keyword>
<dbReference type="KEGG" id="ahel:Q31a_29710"/>
<dbReference type="Proteomes" id="UP000318017">
    <property type="component" value="Chromosome"/>
</dbReference>
<name>A0A518G7T8_9BACT</name>
<feature type="transmembrane region" description="Helical" evidence="2">
    <location>
        <begin position="48"/>
        <end position="71"/>
    </location>
</feature>
<evidence type="ECO:0000256" key="2">
    <source>
        <dbReference type="SAM" id="Phobius"/>
    </source>
</evidence>
<evidence type="ECO:0000313" key="5">
    <source>
        <dbReference type="Proteomes" id="UP000318017"/>
    </source>
</evidence>
<dbReference type="InterPro" id="IPR052173">
    <property type="entry name" value="Beta-lactam_resp_regulator"/>
</dbReference>
<dbReference type="InterPro" id="IPR008969">
    <property type="entry name" value="CarboxyPept-like_regulatory"/>
</dbReference>
<dbReference type="EMBL" id="CP036298">
    <property type="protein sequence ID" value="QDV24651.1"/>
    <property type="molecule type" value="Genomic_DNA"/>
</dbReference>
<dbReference type="InterPro" id="IPR008756">
    <property type="entry name" value="Peptidase_M56"/>
</dbReference>